<evidence type="ECO:0000256" key="1">
    <source>
        <dbReference type="ARBA" id="ARBA00006847"/>
    </source>
</evidence>
<comment type="similarity">
    <text evidence="1">In the N-terminal section; belongs to the CRISPR-associated nuclease Cas3-HD family.</text>
</comment>
<proteinExistence type="inferred from homology"/>
<dbReference type="Pfam" id="PF22590">
    <property type="entry name" value="Cas3-like_C_2"/>
    <property type="match status" value="1"/>
</dbReference>
<dbReference type="InterPro" id="IPR054712">
    <property type="entry name" value="Cas3-like_dom"/>
</dbReference>
<keyword evidence="4" id="KW-0479">Metal-binding</keyword>
<dbReference type="Gene3D" id="1.10.3210.30">
    <property type="match status" value="1"/>
</dbReference>
<dbReference type="EMBL" id="JACXRZ010000046">
    <property type="protein sequence ID" value="MBD3148284.1"/>
    <property type="molecule type" value="Genomic_DNA"/>
</dbReference>
<dbReference type="PANTHER" id="PTHR47963">
    <property type="entry name" value="DEAD-BOX ATP-DEPENDENT RNA HELICASE 47, MITOCHONDRIAL"/>
    <property type="match status" value="1"/>
</dbReference>
<dbReference type="PROSITE" id="PS51192">
    <property type="entry name" value="HELICASE_ATP_BIND_1"/>
    <property type="match status" value="1"/>
</dbReference>
<feature type="domain" description="Helicase ATP-binding" evidence="11">
    <location>
        <begin position="287"/>
        <end position="500"/>
    </location>
</feature>
<keyword evidence="14" id="KW-1185">Reference proteome</keyword>
<evidence type="ECO:0000256" key="9">
    <source>
        <dbReference type="ARBA" id="ARBA00023118"/>
    </source>
</evidence>
<protein>
    <submittedName>
        <fullName evidence="13">CRISPR-associated helicase Cas3</fullName>
    </submittedName>
</protein>
<keyword evidence="6" id="KW-0378">Hydrolase</keyword>
<dbReference type="Pfam" id="PF00270">
    <property type="entry name" value="DEAD"/>
    <property type="match status" value="1"/>
</dbReference>
<comment type="caution">
    <text evidence="13">The sequence shown here is derived from an EMBL/GenBank/DDBJ whole genome shotgun (WGS) entry which is preliminary data.</text>
</comment>
<dbReference type="InterPro" id="IPR038257">
    <property type="entry name" value="CRISPR-assoc_Cas3_HD_sf"/>
</dbReference>
<evidence type="ECO:0000256" key="8">
    <source>
        <dbReference type="ARBA" id="ARBA00022840"/>
    </source>
</evidence>
<dbReference type="PROSITE" id="PS51643">
    <property type="entry name" value="HD_CAS3"/>
    <property type="match status" value="1"/>
</dbReference>
<evidence type="ECO:0000256" key="2">
    <source>
        <dbReference type="ARBA" id="ARBA00009046"/>
    </source>
</evidence>
<dbReference type="NCBIfam" id="TIGR01587">
    <property type="entry name" value="cas3_core"/>
    <property type="match status" value="1"/>
</dbReference>
<dbReference type="InterPro" id="IPR006474">
    <property type="entry name" value="Helicase_Cas3_CRISPR-ass_core"/>
</dbReference>
<evidence type="ECO:0000256" key="5">
    <source>
        <dbReference type="ARBA" id="ARBA00022741"/>
    </source>
</evidence>
<feature type="region of interest" description="Disordered" evidence="10">
    <location>
        <begin position="799"/>
        <end position="819"/>
    </location>
</feature>
<dbReference type="NCBIfam" id="TIGR01596">
    <property type="entry name" value="cas3_HD"/>
    <property type="match status" value="1"/>
</dbReference>
<evidence type="ECO:0000259" key="11">
    <source>
        <dbReference type="PROSITE" id="PS51192"/>
    </source>
</evidence>
<accession>A0ABR8LI49</accession>
<keyword evidence="5" id="KW-0547">Nucleotide-binding</keyword>
<dbReference type="InterPro" id="IPR011545">
    <property type="entry name" value="DEAD/DEAH_box_helicase_dom"/>
</dbReference>
<gene>
    <name evidence="13" type="primary">cas3</name>
    <name evidence="13" type="ORF">IEQ31_34655</name>
</gene>
<dbReference type="Pfam" id="PF18019">
    <property type="entry name" value="Cas3_HD"/>
    <property type="match status" value="1"/>
</dbReference>
<feature type="domain" description="HD Cas3-type" evidence="12">
    <location>
        <begin position="16"/>
        <end position="221"/>
    </location>
</feature>
<name>A0ABR8LI49_9ACTN</name>
<dbReference type="RefSeq" id="WP_191055387.1">
    <property type="nucleotide sequence ID" value="NZ_JACXRZ010000046.1"/>
</dbReference>
<dbReference type="InterPro" id="IPR027417">
    <property type="entry name" value="P-loop_NTPase"/>
</dbReference>
<dbReference type="SMART" id="SM00487">
    <property type="entry name" value="DEXDc"/>
    <property type="match status" value="1"/>
</dbReference>
<dbReference type="InterPro" id="IPR014001">
    <property type="entry name" value="Helicase_ATP-bd"/>
</dbReference>
<evidence type="ECO:0000256" key="7">
    <source>
        <dbReference type="ARBA" id="ARBA00022806"/>
    </source>
</evidence>
<organism evidence="13 14">
    <name type="scientific">Microbispora bryophytorum subsp. camponoti</name>
    <dbReference type="NCBI Taxonomy" id="1677852"/>
    <lineage>
        <taxon>Bacteria</taxon>
        <taxon>Bacillati</taxon>
        <taxon>Actinomycetota</taxon>
        <taxon>Actinomycetes</taxon>
        <taxon>Streptosporangiales</taxon>
        <taxon>Streptosporangiaceae</taxon>
        <taxon>Microbispora</taxon>
    </lineage>
</organism>
<comment type="similarity">
    <text evidence="2">In the central section; belongs to the CRISPR-associated helicase Cas3 family.</text>
</comment>
<keyword evidence="3" id="KW-0540">Nuclease</keyword>
<sequence length="819" mass="90893">MNHVIDLRAPWGKLGNSDVPHPLICHAIDTMAVAEVLFDQLVSARLRSKLTSAFSPIGEARTWVAFFCGLHDLGKLSPAFQALRADVAVRLMGEPAAGAIRRLPDYKRVGRIDTPHGVLTAVRVEPMLRAWGASLRTAQDLANAIGGHHGFFLRSETLRHARGGVRDHGGDLWKDWCVEFAEHVLQLRNLPKPSEAAWAQLRIETDLLVVLSGLTSVSDWIASAESNFPYAGADVDLAAYVERAAEQAREAVRRLEWIPWEPPEETRYKSLFGEDPRQMQFDVEQITDELDAPLMLIVEAPTGEGKTKAALQAAARLARSRPGSGPGGGLYFATPTRATSNQAYREISELINRYQPELAVKLLHSSAEDFLIAERMRNREDEALQPSAVDQDGDPAVAAEAREWFTRKRGLLAPVAVGTVDQVLMAGIRSRHVFVRMTGLSGKVVVIDEVHAYDPYMSTMLDRVLQWLGFLGVSVILLSATLPARRRNDLVRSWRTGLLGHNMTPALDATVAYPRITYATAETSQTVPTAVSGLNADRRMTVIRVPDEDMVSWLLEQVRRGGCAAVVHNMVRRVEKTQAALEEAISRLPAEERPELYVITGQLSAKARSEVEDRLRRAFGPPSREEEPDSPCKVRRGEVDRPARAIVVGTQVLESSLDLDFDLLVSDLAPIDSLIQRMGRVHRHGDAHPRPAHLADLTLAITGVEETDKGPKLPPYTGSIYPKAFTWRTWALLRDRKAIHSPGDVAELIEKVYGPQPVTCPSGWTALDEAALTLEKSHTNQRFDARVLYLPWPRRDMPLRDMTGRAESSRQTRREGRPS</sequence>
<keyword evidence="7" id="KW-0347">Helicase</keyword>
<dbReference type="Proteomes" id="UP000653231">
    <property type="component" value="Unassembled WGS sequence"/>
</dbReference>
<evidence type="ECO:0000256" key="3">
    <source>
        <dbReference type="ARBA" id="ARBA00022722"/>
    </source>
</evidence>
<dbReference type="InterPro" id="IPR006483">
    <property type="entry name" value="CRISPR-assoc_Cas3_HD"/>
</dbReference>
<dbReference type="PANTHER" id="PTHR47963:SF9">
    <property type="entry name" value="CRISPR-ASSOCIATED ENDONUCLEASE_HELICASE CAS3"/>
    <property type="match status" value="1"/>
</dbReference>
<dbReference type="Gene3D" id="3.40.50.300">
    <property type="entry name" value="P-loop containing nucleotide triphosphate hydrolases"/>
    <property type="match status" value="2"/>
</dbReference>
<evidence type="ECO:0000313" key="14">
    <source>
        <dbReference type="Proteomes" id="UP000653231"/>
    </source>
</evidence>
<dbReference type="SUPFAM" id="SSF52540">
    <property type="entry name" value="P-loop containing nucleoside triphosphate hydrolases"/>
    <property type="match status" value="1"/>
</dbReference>
<dbReference type="InterPro" id="IPR001650">
    <property type="entry name" value="Helicase_C-like"/>
</dbReference>
<keyword evidence="8" id="KW-0067">ATP-binding</keyword>
<evidence type="ECO:0000256" key="4">
    <source>
        <dbReference type="ARBA" id="ARBA00022723"/>
    </source>
</evidence>
<evidence type="ECO:0000256" key="10">
    <source>
        <dbReference type="SAM" id="MobiDB-lite"/>
    </source>
</evidence>
<evidence type="ECO:0000259" key="12">
    <source>
        <dbReference type="PROSITE" id="PS51643"/>
    </source>
</evidence>
<evidence type="ECO:0000256" key="6">
    <source>
        <dbReference type="ARBA" id="ARBA00022801"/>
    </source>
</evidence>
<dbReference type="CDD" id="cd17930">
    <property type="entry name" value="DEXHc_cas3"/>
    <property type="match status" value="1"/>
</dbReference>
<dbReference type="InterPro" id="IPR050547">
    <property type="entry name" value="DEAD_box_RNA_helicases"/>
</dbReference>
<keyword evidence="9" id="KW-0051">Antiviral defense</keyword>
<dbReference type="SMART" id="SM00490">
    <property type="entry name" value="HELICc"/>
    <property type="match status" value="1"/>
</dbReference>
<dbReference type="CDD" id="cd09641">
    <property type="entry name" value="Cas3''_I"/>
    <property type="match status" value="1"/>
</dbReference>
<feature type="region of interest" description="Disordered" evidence="10">
    <location>
        <begin position="616"/>
        <end position="635"/>
    </location>
</feature>
<evidence type="ECO:0000313" key="13">
    <source>
        <dbReference type="EMBL" id="MBD3148284.1"/>
    </source>
</evidence>
<reference evidence="13 14" key="1">
    <citation type="submission" date="2020-09" db="EMBL/GenBank/DDBJ databases">
        <title>Actinomycete isolated from the Camponotus japonicus Mayr.</title>
        <authorList>
            <person name="Gong X."/>
        </authorList>
    </citation>
    <scope>NUCLEOTIDE SEQUENCE [LARGE SCALE GENOMIC DNA]</scope>
    <source>
        <strain evidence="13 14">2C-HV3</strain>
    </source>
</reference>